<sequence>MSVDPSCKEEAERFRLEGKSHYERNEFEEAIQKYIQAGELYRSCGSEEWEAKMWGNVALMHMKLNQPTISLEYANRAVEMSPLNSKAYYRRAQALEHVNEYVGQC</sequence>
<proteinExistence type="predicted"/>
<keyword evidence="2" id="KW-1185">Reference proteome</keyword>
<dbReference type="Gene3D" id="1.25.40.10">
    <property type="entry name" value="Tetratricopeptide repeat domain"/>
    <property type="match status" value="1"/>
</dbReference>
<accession>A0AA35W7H4</accession>
<dbReference type="AlphaFoldDB" id="A0AA35W7H4"/>
<dbReference type="PANTHER" id="PTHR46512">
    <property type="entry name" value="PEPTIDYLPROLYL ISOMERASE"/>
    <property type="match status" value="1"/>
</dbReference>
<evidence type="ECO:0000313" key="2">
    <source>
        <dbReference type="Proteomes" id="UP001174909"/>
    </source>
</evidence>
<dbReference type="SMART" id="SM00028">
    <property type="entry name" value="TPR"/>
    <property type="match status" value="2"/>
</dbReference>
<comment type="caution">
    <text evidence="1">The sequence shown here is derived from an EMBL/GenBank/DDBJ whole genome shotgun (WGS) entry which is preliminary data.</text>
</comment>
<name>A0AA35W7H4_GEOBA</name>
<dbReference type="InterPro" id="IPR019734">
    <property type="entry name" value="TPR_rpt"/>
</dbReference>
<dbReference type="EMBL" id="CASHTH010000731">
    <property type="protein sequence ID" value="CAI8006866.1"/>
    <property type="molecule type" value="Genomic_DNA"/>
</dbReference>
<protein>
    <submittedName>
        <fullName evidence="1">Heat shock protein sti1 homolog</fullName>
    </submittedName>
</protein>
<evidence type="ECO:0000313" key="1">
    <source>
        <dbReference type="EMBL" id="CAI8006866.1"/>
    </source>
</evidence>
<reference evidence="1" key="1">
    <citation type="submission" date="2023-03" db="EMBL/GenBank/DDBJ databases">
        <authorList>
            <person name="Steffen K."/>
            <person name="Cardenas P."/>
        </authorList>
    </citation>
    <scope>NUCLEOTIDE SEQUENCE</scope>
</reference>
<gene>
    <name evidence="1" type="ORF">GBAR_LOCUS4941</name>
</gene>
<dbReference type="InterPro" id="IPR050754">
    <property type="entry name" value="FKBP4/5/8-like"/>
</dbReference>
<organism evidence="1 2">
    <name type="scientific">Geodia barretti</name>
    <name type="common">Barrett's horny sponge</name>
    <dbReference type="NCBI Taxonomy" id="519541"/>
    <lineage>
        <taxon>Eukaryota</taxon>
        <taxon>Metazoa</taxon>
        <taxon>Porifera</taxon>
        <taxon>Demospongiae</taxon>
        <taxon>Heteroscleromorpha</taxon>
        <taxon>Tetractinellida</taxon>
        <taxon>Astrophorina</taxon>
        <taxon>Geodiidae</taxon>
        <taxon>Geodia</taxon>
    </lineage>
</organism>
<dbReference type="Proteomes" id="UP001174909">
    <property type="component" value="Unassembled WGS sequence"/>
</dbReference>
<dbReference type="InterPro" id="IPR011990">
    <property type="entry name" value="TPR-like_helical_dom_sf"/>
</dbReference>
<keyword evidence="1" id="KW-0346">Stress response</keyword>
<dbReference type="SUPFAM" id="SSF48452">
    <property type="entry name" value="TPR-like"/>
    <property type="match status" value="1"/>
</dbReference>